<protein>
    <submittedName>
        <fullName evidence="1">Uncharacterized protein</fullName>
    </submittedName>
</protein>
<dbReference type="OrthoDB" id="1915155at2759"/>
<name>A0A9E7ECB5_9LILI</name>
<sequence>MEDGPVLLHLLKLRPATSGETLADVVETLWKNRRTGLDSLEKSRIRSLLVLPTAQDLDPVSHLCPASIGSFLPQNLGSLFILMLPLRVAAFLLQEKFAFLNISNVCIKATGNGVSTTRIC</sequence>
<dbReference type="PANTHER" id="PTHR15663:SF6">
    <property type="entry name" value="COMM DOMAIN-CONTAINING PROTEIN-RELATED"/>
    <property type="match status" value="1"/>
</dbReference>
<organism evidence="1 2">
    <name type="scientific">Musa troglodytarum</name>
    <name type="common">fe'i banana</name>
    <dbReference type="NCBI Taxonomy" id="320322"/>
    <lineage>
        <taxon>Eukaryota</taxon>
        <taxon>Viridiplantae</taxon>
        <taxon>Streptophyta</taxon>
        <taxon>Embryophyta</taxon>
        <taxon>Tracheophyta</taxon>
        <taxon>Spermatophyta</taxon>
        <taxon>Magnoliopsida</taxon>
        <taxon>Liliopsida</taxon>
        <taxon>Zingiberales</taxon>
        <taxon>Musaceae</taxon>
        <taxon>Musa</taxon>
    </lineage>
</organism>
<dbReference type="InterPro" id="IPR037360">
    <property type="entry name" value="COMMD9"/>
</dbReference>
<dbReference type="PANTHER" id="PTHR15663">
    <property type="entry name" value="COMM DOMAIN-CONTAINING PROTEIN 9"/>
    <property type="match status" value="1"/>
</dbReference>
<keyword evidence="2" id="KW-1185">Reference proteome</keyword>
<evidence type="ECO:0000313" key="1">
    <source>
        <dbReference type="EMBL" id="URD74316.1"/>
    </source>
</evidence>
<proteinExistence type="predicted"/>
<dbReference type="AlphaFoldDB" id="A0A9E7ECB5"/>
<dbReference type="Proteomes" id="UP001055439">
    <property type="component" value="Chromosome 1"/>
</dbReference>
<gene>
    <name evidence="1" type="ORF">MUK42_33792</name>
</gene>
<accession>A0A9E7ECB5</accession>
<evidence type="ECO:0000313" key="2">
    <source>
        <dbReference type="Proteomes" id="UP001055439"/>
    </source>
</evidence>
<dbReference type="EMBL" id="CP097502">
    <property type="protein sequence ID" value="URD74316.1"/>
    <property type="molecule type" value="Genomic_DNA"/>
</dbReference>
<reference evidence="1" key="1">
    <citation type="submission" date="2022-05" db="EMBL/GenBank/DDBJ databases">
        <title>The Musa troglodytarum L. genome provides insights into the mechanism of non-climacteric behaviour and enrichment of carotenoids.</title>
        <authorList>
            <person name="Wang J."/>
        </authorList>
    </citation>
    <scope>NUCLEOTIDE SEQUENCE</scope>
    <source>
        <tissue evidence="1">Leaf</tissue>
    </source>
</reference>